<dbReference type="RefSeq" id="WP_012486034.1">
    <property type="nucleotide sequence ID" value="NC_010995.1"/>
</dbReference>
<dbReference type="GO" id="GO:0043565">
    <property type="term" value="F:sequence-specific DNA binding"/>
    <property type="evidence" value="ECO:0007669"/>
    <property type="project" value="InterPro"/>
</dbReference>
<dbReference type="SUPFAM" id="SSF46689">
    <property type="entry name" value="Homeodomain-like"/>
    <property type="match status" value="1"/>
</dbReference>
<sequence>MAEMAIFNLNDISLLFGGFLSLVVAVRLMLGQSEGPLVPHHGLLLALFFLLGTLRALDGMVNTNPALRQMLITWYPISVFGLGFIYFLQGPLLFWFARASFSQMMNLTYKDALHLIPLLGYPFYLWFMGTNISAPVDPDFGNAAVAQKNAPAEVLIWAQHISLFIYSLLCVSRLFEYQRHLKLLQLPSQKMDLQGLRLLLIGFLAINAWSFIILLDSRFLHWLSPTLLGESTSHLLFIYMSVLIVYLLKNAQGFSDIQPEHKLNHALVSEEPQLQLVEKLQSFMESNKPYLEPHITVERLAIKLNVSPKLLSSTINNQLQMNFFELIGSYRVEEAKRKLADEQLRDLPIHEIMKHCGFSSKSVFNQAFKKAVGVTPSHYRQQYLGCRLAG</sequence>
<dbReference type="PANTHER" id="PTHR43280:SF29">
    <property type="entry name" value="ARAC-FAMILY TRANSCRIPTIONAL REGULATOR"/>
    <property type="match status" value="1"/>
</dbReference>
<dbReference type="EMBL" id="CP000934">
    <property type="protein sequence ID" value="ACE84908.1"/>
    <property type="molecule type" value="Genomic_DNA"/>
</dbReference>
<feature type="transmembrane region" description="Helical" evidence="4">
    <location>
        <begin position="12"/>
        <end position="30"/>
    </location>
</feature>
<evidence type="ECO:0000259" key="5">
    <source>
        <dbReference type="PROSITE" id="PS01124"/>
    </source>
</evidence>
<dbReference type="PRINTS" id="PR00032">
    <property type="entry name" value="HTHARAC"/>
</dbReference>
<feature type="transmembrane region" description="Helical" evidence="4">
    <location>
        <begin position="154"/>
        <end position="175"/>
    </location>
</feature>
<evidence type="ECO:0000256" key="1">
    <source>
        <dbReference type="ARBA" id="ARBA00023015"/>
    </source>
</evidence>
<keyword evidence="4" id="KW-0472">Membrane</keyword>
<accession>B3PI13</accession>
<feature type="transmembrane region" description="Helical" evidence="4">
    <location>
        <begin position="227"/>
        <end position="248"/>
    </location>
</feature>
<feature type="transmembrane region" description="Helical" evidence="4">
    <location>
        <begin position="115"/>
        <end position="134"/>
    </location>
</feature>
<protein>
    <submittedName>
        <fullName evidence="6">Transcriptional regulator, AraC family domain protein</fullName>
    </submittedName>
</protein>
<dbReference type="Gene3D" id="1.10.10.60">
    <property type="entry name" value="Homeodomain-like"/>
    <property type="match status" value="2"/>
</dbReference>
<dbReference type="InterPro" id="IPR018060">
    <property type="entry name" value="HTH_AraC"/>
</dbReference>
<dbReference type="Proteomes" id="UP000001036">
    <property type="component" value="Chromosome"/>
</dbReference>
<proteinExistence type="predicted"/>
<dbReference type="eggNOG" id="COG2207">
    <property type="taxonomic scope" value="Bacteria"/>
</dbReference>
<keyword evidence="2" id="KW-0238">DNA-binding</keyword>
<dbReference type="PANTHER" id="PTHR43280">
    <property type="entry name" value="ARAC-FAMILY TRANSCRIPTIONAL REGULATOR"/>
    <property type="match status" value="1"/>
</dbReference>
<dbReference type="GO" id="GO:0003700">
    <property type="term" value="F:DNA-binding transcription factor activity"/>
    <property type="evidence" value="ECO:0007669"/>
    <property type="project" value="InterPro"/>
</dbReference>
<dbReference type="STRING" id="498211.CJA_0352"/>
<dbReference type="InterPro" id="IPR020449">
    <property type="entry name" value="Tscrpt_reg_AraC-type_HTH"/>
</dbReference>
<keyword evidence="3" id="KW-0804">Transcription</keyword>
<keyword evidence="4" id="KW-0812">Transmembrane</keyword>
<dbReference type="OrthoDB" id="6866685at2"/>
<evidence type="ECO:0000256" key="3">
    <source>
        <dbReference type="ARBA" id="ARBA00023163"/>
    </source>
</evidence>
<evidence type="ECO:0000313" key="7">
    <source>
        <dbReference type="Proteomes" id="UP000001036"/>
    </source>
</evidence>
<evidence type="ECO:0000313" key="6">
    <source>
        <dbReference type="EMBL" id="ACE84908.1"/>
    </source>
</evidence>
<organism evidence="6 7">
    <name type="scientific">Cellvibrio japonicus (strain Ueda107)</name>
    <name type="common">Pseudomonas fluorescens subsp. cellulosa</name>
    <dbReference type="NCBI Taxonomy" id="498211"/>
    <lineage>
        <taxon>Bacteria</taxon>
        <taxon>Pseudomonadati</taxon>
        <taxon>Pseudomonadota</taxon>
        <taxon>Gammaproteobacteria</taxon>
        <taxon>Cellvibrionales</taxon>
        <taxon>Cellvibrionaceae</taxon>
        <taxon>Cellvibrio</taxon>
    </lineage>
</organism>
<gene>
    <name evidence="6" type="ordered locus">CJA_0352</name>
</gene>
<evidence type="ECO:0000256" key="2">
    <source>
        <dbReference type="ARBA" id="ARBA00023125"/>
    </source>
</evidence>
<feature type="domain" description="HTH araC/xylS-type" evidence="5">
    <location>
        <begin position="278"/>
        <end position="382"/>
    </location>
</feature>
<dbReference type="PROSITE" id="PS01124">
    <property type="entry name" value="HTH_ARAC_FAMILY_2"/>
    <property type="match status" value="1"/>
</dbReference>
<dbReference type="InterPro" id="IPR009057">
    <property type="entry name" value="Homeodomain-like_sf"/>
</dbReference>
<dbReference type="HOGENOM" id="CLU_041408_2_0_6"/>
<dbReference type="KEGG" id="cja:CJA_0352"/>
<dbReference type="SMART" id="SM00342">
    <property type="entry name" value="HTH_ARAC"/>
    <property type="match status" value="1"/>
</dbReference>
<keyword evidence="1" id="KW-0805">Transcription regulation</keyword>
<feature type="transmembrane region" description="Helical" evidence="4">
    <location>
        <begin position="42"/>
        <end position="61"/>
    </location>
</feature>
<keyword evidence="7" id="KW-1185">Reference proteome</keyword>
<evidence type="ECO:0000256" key="4">
    <source>
        <dbReference type="SAM" id="Phobius"/>
    </source>
</evidence>
<keyword evidence="4" id="KW-1133">Transmembrane helix</keyword>
<feature type="transmembrane region" description="Helical" evidence="4">
    <location>
        <begin position="196"/>
        <end position="215"/>
    </location>
</feature>
<reference evidence="6 7" key="1">
    <citation type="journal article" date="2008" name="J. Bacteriol.">
        <title>Insights into plant cell wall degradation from the genome sequence of the soil bacterium Cellvibrio japonicus.</title>
        <authorList>
            <person name="Deboy R.T."/>
            <person name="Mongodin E.F."/>
            <person name="Fouts D.E."/>
            <person name="Tailford L.E."/>
            <person name="Khouri H."/>
            <person name="Emerson J.B."/>
            <person name="Mohamoud Y."/>
            <person name="Watkins K."/>
            <person name="Henrissat B."/>
            <person name="Gilbert H.J."/>
            <person name="Nelson K.E."/>
        </authorList>
    </citation>
    <scope>NUCLEOTIDE SEQUENCE [LARGE SCALE GENOMIC DNA]</scope>
    <source>
        <strain evidence="6 7">Ueda107</strain>
    </source>
</reference>
<dbReference type="AlphaFoldDB" id="B3PI13"/>
<dbReference type="Pfam" id="PF12833">
    <property type="entry name" value="HTH_18"/>
    <property type="match status" value="1"/>
</dbReference>
<name>B3PI13_CELJU</name>
<feature type="transmembrane region" description="Helical" evidence="4">
    <location>
        <begin position="73"/>
        <end position="95"/>
    </location>
</feature>